<dbReference type="GO" id="GO:0043952">
    <property type="term" value="P:protein transport by the Sec complex"/>
    <property type="evidence" value="ECO:0007669"/>
    <property type="project" value="UniProtKB-UniRule"/>
</dbReference>
<keyword evidence="2 9" id="KW-0813">Transport</keyword>
<dbReference type="GO" id="GO:0005886">
    <property type="term" value="C:plasma membrane"/>
    <property type="evidence" value="ECO:0007669"/>
    <property type="project" value="UniProtKB-SubCell"/>
</dbReference>
<dbReference type="Gene3D" id="3.30.70.3220">
    <property type="match status" value="1"/>
</dbReference>
<accession>A0A518RE46</accession>
<feature type="transmembrane region" description="Helical" evidence="9">
    <location>
        <begin position="409"/>
        <end position="429"/>
    </location>
</feature>
<dbReference type="InterPro" id="IPR048631">
    <property type="entry name" value="SecD_1st"/>
</dbReference>
<evidence type="ECO:0000259" key="11">
    <source>
        <dbReference type="Pfam" id="PF21760"/>
    </source>
</evidence>
<comment type="subcellular location">
    <subcellularLocation>
        <location evidence="1 9">Cell membrane</location>
        <topology evidence="1 9">Multi-pass membrane protein</topology>
    </subcellularLocation>
</comment>
<protein>
    <recommendedName>
        <fullName evidence="9">Protein translocase subunit SecD</fullName>
    </recommendedName>
</protein>
<dbReference type="FunFam" id="1.20.1640.10:FF:000004">
    <property type="entry name" value="Protein translocase subunit SecD"/>
    <property type="match status" value="1"/>
</dbReference>
<dbReference type="Pfam" id="PF22599">
    <property type="entry name" value="SecDF_P1_head"/>
    <property type="match status" value="1"/>
</dbReference>
<evidence type="ECO:0000256" key="4">
    <source>
        <dbReference type="ARBA" id="ARBA00022692"/>
    </source>
</evidence>
<dbReference type="Pfam" id="PF07549">
    <property type="entry name" value="Sec_GG"/>
    <property type="match status" value="1"/>
</dbReference>
<dbReference type="InterPro" id="IPR001036">
    <property type="entry name" value="Acrflvin-R"/>
</dbReference>
<evidence type="ECO:0000256" key="3">
    <source>
        <dbReference type="ARBA" id="ARBA00022475"/>
    </source>
</evidence>
<keyword evidence="3 9" id="KW-1003">Cell membrane</keyword>
<dbReference type="Proteomes" id="UP000318055">
    <property type="component" value="Chromosome"/>
</dbReference>
<keyword evidence="5 9" id="KW-0653">Protein transport</keyword>
<dbReference type="Pfam" id="PF02355">
    <property type="entry name" value="SecD_SecF_C"/>
    <property type="match status" value="1"/>
</dbReference>
<dbReference type="NCBIfam" id="TIGR01129">
    <property type="entry name" value="secD"/>
    <property type="match status" value="1"/>
</dbReference>
<evidence type="ECO:0000256" key="7">
    <source>
        <dbReference type="ARBA" id="ARBA00023010"/>
    </source>
</evidence>
<dbReference type="SUPFAM" id="SSF82866">
    <property type="entry name" value="Multidrug efflux transporter AcrB transmembrane domain"/>
    <property type="match status" value="1"/>
</dbReference>
<dbReference type="InterPro" id="IPR054384">
    <property type="entry name" value="SecDF_P1_head"/>
</dbReference>
<evidence type="ECO:0000256" key="1">
    <source>
        <dbReference type="ARBA" id="ARBA00004651"/>
    </source>
</evidence>
<evidence type="ECO:0000313" key="14">
    <source>
        <dbReference type="Proteomes" id="UP000318055"/>
    </source>
</evidence>
<evidence type="ECO:0000256" key="9">
    <source>
        <dbReference type="HAMAP-Rule" id="MF_01463"/>
    </source>
</evidence>
<evidence type="ECO:0000313" key="13">
    <source>
        <dbReference type="EMBL" id="QDX25718.1"/>
    </source>
</evidence>
<dbReference type="PANTHER" id="PTHR30081">
    <property type="entry name" value="PROTEIN-EXPORT MEMBRANE PROTEIN SEC"/>
    <property type="match status" value="1"/>
</dbReference>
<dbReference type="InterPro" id="IPR048634">
    <property type="entry name" value="SecD_SecF_C"/>
</dbReference>
<keyword evidence="6 9" id="KW-1133">Transmembrane helix</keyword>
<evidence type="ECO:0000256" key="2">
    <source>
        <dbReference type="ARBA" id="ARBA00022448"/>
    </source>
</evidence>
<keyword evidence="7 9" id="KW-0811">Translocation</keyword>
<keyword evidence="8 9" id="KW-0472">Membrane</keyword>
<dbReference type="InterPro" id="IPR022813">
    <property type="entry name" value="SecD/SecF_arch_bac"/>
</dbReference>
<feature type="domain" description="SecDF P1 head subdomain" evidence="12">
    <location>
        <begin position="255"/>
        <end position="363"/>
    </location>
</feature>
<evidence type="ECO:0000259" key="12">
    <source>
        <dbReference type="Pfam" id="PF22599"/>
    </source>
</evidence>
<dbReference type="Pfam" id="PF21760">
    <property type="entry name" value="SecD_1st"/>
    <property type="match status" value="1"/>
</dbReference>
<comment type="function">
    <text evidence="9">Part of the Sec protein translocase complex. Interacts with the SecYEG preprotein conducting channel. SecDF uses the proton motive force (PMF) to complete protein translocation after the ATP-dependent function of SecA.</text>
</comment>
<evidence type="ECO:0000259" key="10">
    <source>
        <dbReference type="Pfam" id="PF02355"/>
    </source>
</evidence>
<dbReference type="HAMAP" id="MF_01463_B">
    <property type="entry name" value="SecD_B"/>
    <property type="match status" value="1"/>
</dbReference>
<feature type="transmembrane region" description="Helical" evidence="9">
    <location>
        <begin position="483"/>
        <end position="503"/>
    </location>
</feature>
<dbReference type="OrthoDB" id="9805019at2"/>
<feature type="transmembrane region" description="Helical" evidence="9">
    <location>
        <begin position="385"/>
        <end position="402"/>
    </location>
</feature>
<feature type="domain" description="Protein export membrane protein SecD/SecF C-terminal" evidence="10">
    <location>
        <begin position="364"/>
        <end position="531"/>
    </location>
</feature>
<sequence>MLDFPKWKIWSVWLTILVFTLCAVPSFMPQSVRANWPGWVPQPTVNLGLDLAGGSYILLEADMFDFSRVRLAAKRDEIETEFRRQDPRIDIGDISLRDNRITFMVRDASQVDAARERLLTLAGSGVGMTGQREWTIEVRDSTRFIVTPTQAGIAQAIDQAMNDAREVVDRRINALGTLEPTIVRQGADRIVVQVPGLQDPEALKALLGKTARLEFKLVDITANPADIARGVAPIGSEIMPYPDAPPGIPYIAYPTQEGHQPQIALKRQTIVSGDQLINAQQEYNQNQEVVVGFTFDAQGGRRFAQTTQQNTGKPFAIIVDGSVISAPNINEPILGGRGQISGGFTVESANQLAIALRSGKMPVQLNVVEESTISPELGAESIEKGIIAGIVGTAAIVVLMLLAYFRFGIYANIALVVNVIMIIGIMALFNATLTLPGIAGFVLTIGAAVDANVLINERIREELHRGRANNAAIEFGYKEASRAIFDANVTNVIAAFIMFIFGAGPVRGFAVVLTIGIVTSVFTAVTFTRLMVSNWLKTRPKELVI</sequence>
<dbReference type="KEGG" id="ssua:FPZ54_06575"/>
<comment type="similarity">
    <text evidence="9">Belongs to the SecD/SecF family. SecD subfamily.</text>
</comment>
<dbReference type="Gene3D" id="1.20.1640.10">
    <property type="entry name" value="Multidrug efflux transporter AcrB transmembrane domain"/>
    <property type="match status" value="1"/>
</dbReference>
<keyword evidence="4 9" id="KW-0812">Transmembrane</keyword>
<organism evidence="13 14">
    <name type="scientific">Sphingomonas suaedae</name>
    <dbReference type="NCBI Taxonomy" id="2599297"/>
    <lineage>
        <taxon>Bacteria</taxon>
        <taxon>Pseudomonadati</taxon>
        <taxon>Pseudomonadota</taxon>
        <taxon>Alphaproteobacteria</taxon>
        <taxon>Sphingomonadales</taxon>
        <taxon>Sphingomonadaceae</taxon>
        <taxon>Sphingomonas</taxon>
    </lineage>
</organism>
<dbReference type="PANTHER" id="PTHR30081:SF1">
    <property type="entry name" value="PROTEIN TRANSLOCASE SUBUNIT SECD"/>
    <property type="match status" value="1"/>
</dbReference>
<dbReference type="AlphaFoldDB" id="A0A518RE46"/>
<evidence type="ECO:0000256" key="5">
    <source>
        <dbReference type="ARBA" id="ARBA00022927"/>
    </source>
</evidence>
<dbReference type="EMBL" id="CP042239">
    <property type="protein sequence ID" value="QDX25718.1"/>
    <property type="molecule type" value="Genomic_DNA"/>
</dbReference>
<proteinExistence type="inferred from homology"/>
<evidence type="ECO:0000256" key="8">
    <source>
        <dbReference type="ARBA" id="ARBA00023136"/>
    </source>
</evidence>
<dbReference type="InterPro" id="IPR005791">
    <property type="entry name" value="SecD"/>
</dbReference>
<dbReference type="NCBIfam" id="TIGR00916">
    <property type="entry name" value="2A0604s01"/>
    <property type="match status" value="1"/>
</dbReference>
<feature type="transmembrane region" description="Helical" evidence="9">
    <location>
        <begin position="509"/>
        <end position="532"/>
    </location>
</feature>
<comment type="caution">
    <text evidence="9">Lacks conserved residue(s) required for the propagation of feature annotation.</text>
</comment>
<dbReference type="GO" id="GO:0065002">
    <property type="term" value="P:intracellular protein transmembrane transport"/>
    <property type="evidence" value="ECO:0007669"/>
    <property type="project" value="UniProtKB-UniRule"/>
</dbReference>
<evidence type="ECO:0000256" key="6">
    <source>
        <dbReference type="ARBA" id="ARBA00022989"/>
    </source>
</evidence>
<dbReference type="GO" id="GO:0006605">
    <property type="term" value="P:protein targeting"/>
    <property type="evidence" value="ECO:0007669"/>
    <property type="project" value="UniProtKB-UniRule"/>
</dbReference>
<name>A0A518RE46_9SPHN</name>
<comment type="subunit">
    <text evidence="9">Forms a complex with SecF. Part of the essential Sec protein translocation apparatus which comprises SecA, SecYEG and auxiliary proteins SecDF-YajC and YidC.</text>
</comment>
<dbReference type="GO" id="GO:0015450">
    <property type="term" value="F:protein-transporting ATPase activity"/>
    <property type="evidence" value="ECO:0007669"/>
    <property type="project" value="InterPro"/>
</dbReference>
<keyword evidence="14" id="KW-1185">Reference proteome</keyword>
<dbReference type="InterPro" id="IPR022646">
    <property type="entry name" value="SecD/SecF_CS"/>
</dbReference>
<feature type="transmembrane region" description="Helical" evidence="9">
    <location>
        <begin position="435"/>
        <end position="455"/>
    </location>
</feature>
<dbReference type="InterPro" id="IPR055344">
    <property type="entry name" value="SecD_SecF_C_bact"/>
</dbReference>
<dbReference type="PRINTS" id="PR00702">
    <property type="entry name" value="ACRIFLAVINRP"/>
</dbReference>
<reference evidence="13 14" key="1">
    <citation type="submission" date="2019-07" db="EMBL/GenBank/DDBJ databases">
        <title>Sphingomonas alkalisoli sp. nov., isolated from rhizosphere soil of Suaedae salsa.</title>
        <authorList>
            <person name="Zhang H."/>
            <person name="Xu L."/>
            <person name="Zhang J.-X."/>
            <person name="Sun J.-Q."/>
        </authorList>
    </citation>
    <scope>NUCLEOTIDE SEQUENCE [LARGE SCALE GENOMIC DNA]</scope>
    <source>
        <strain evidence="13 14">XS-10</strain>
    </source>
</reference>
<dbReference type="RefSeq" id="WP_145845889.1">
    <property type="nucleotide sequence ID" value="NZ_CP042239.1"/>
</dbReference>
<feature type="domain" description="Protein translocase subunit SecDF P1" evidence="11">
    <location>
        <begin position="161"/>
        <end position="219"/>
    </location>
</feature>
<gene>
    <name evidence="9 13" type="primary">secD</name>
    <name evidence="13" type="ORF">FPZ54_06575</name>
</gene>